<name>A0AAD8VQ47_LOLMU</name>
<accession>A0AAD8VQ47</accession>
<dbReference type="Pfam" id="PF22919">
    <property type="entry name" value="ATP-synt_VA_C"/>
    <property type="match status" value="1"/>
</dbReference>
<dbReference type="GO" id="GO:0005524">
    <property type="term" value="F:ATP binding"/>
    <property type="evidence" value="ECO:0007669"/>
    <property type="project" value="UniProtKB-KW"/>
</dbReference>
<feature type="compositionally biased region" description="Basic and acidic residues" evidence="10">
    <location>
        <begin position="1"/>
        <end position="17"/>
    </location>
</feature>
<keyword evidence="8" id="KW-0406">Ion transport</keyword>
<dbReference type="PROSITE" id="PS00152">
    <property type="entry name" value="ATPASE_ALPHA_BETA"/>
    <property type="match status" value="1"/>
</dbReference>
<evidence type="ECO:0000256" key="3">
    <source>
        <dbReference type="ARBA" id="ARBA00022448"/>
    </source>
</evidence>
<dbReference type="InterPro" id="IPR022878">
    <property type="entry name" value="V-ATPase_asu"/>
</dbReference>
<evidence type="ECO:0000256" key="2">
    <source>
        <dbReference type="ARBA" id="ARBA00012473"/>
    </source>
</evidence>
<evidence type="ECO:0000256" key="7">
    <source>
        <dbReference type="ARBA" id="ARBA00022967"/>
    </source>
</evidence>
<dbReference type="InterPro" id="IPR027417">
    <property type="entry name" value="P-loop_NTPase"/>
</dbReference>
<dbReference type="CDD" id="cd01134">
    <property type="entry name" value="V_A-ATPase_A"/>
    <property type="match status" value="1"/>
</dbReference>
<gene>
    <name evidence="14" type="ORF">QYE76_036411</name>
</gene>
<dbReference type="FunFam" id="1.10.1140.10:FF:000002">
    <property type="entry name" value="V-type proton ATPase catalytic subunit A"/>
    <property type="match status" value="1"/>
</dbReference>
<dbReference type="InterPro" id="IPR020003">
    <property type="entry name" value="ATPase_a/bsu_AS"/>
</dbReference>
<keyword evidence="5" id="KW-0375">Hydrogen ion transport</keyword>
<organism evidence="14 15">
    <name type="scientific">Lolium multiflorum</name>
    <name type="common">Italian ryegrass</name>
    <name type="synonym">Lolium perenne subsp. multiflorum</name>
    <dbReference type="NCBI Taxonomy" id="4521"/>
    <lineage>
        <taxon>Eukaryota</taxon>
        <taxon>Viridiplantae</taxon>
        <taxon>Streptophyta</taxon>
        <taxon>Embryophyta</taxon>
        <taxon>Tracheophyta</taxon>
        <taxon>Spermatophyta</taxon>
        <taxon>Magnoliopsida</taxon>
        <taxon>Liliopsida</taxon>
        <taxon>Poales</taxon>
        <taxon>Poaceae</taxon>
        <taxon>BOP clade</taxon>
        <taxon>Pooideae</taxon>
        <taxon>Poodae</taxon>
        <taxon>Poeae</taxon>
        <taxon>Poeae Chloroplast Group 2 (Poeae type)</taxon>
        <taxon>Loliodinae</taxon>
        <taxon>Loliinae</taxon>
        <taxon>Lolium</taxon>
    </lineage>
</organism>
<comment type="similarity">
    <text evidence="1">Belongs to the ATPase alpha/beta chains family.</text>
</comment>
<dbReference type="Gene3D" id="3.40.50.300">
    <property type="entry name" value="P-loop containing nucleotide triphosphate hydrolases"/>
    <property type="match status" value="2"/>
</dbReference>
<dbReference type="GO" id="GO:0046034">
    <property type="term" value="P:ATP metabolic process"/>
    <property type="evidence" value="ECO:0007669"/>
    <property type="project" value="InterPro"/>
</dbReference>
<dbReference type="SUPFAM" id="SSF52540">
    <property type="entry name" value="P-loop containing nucleoside triphosphate hydrolases"/>
    <property type="match status" value="1"/>
</dbReference>
<comment type="caution">
    <text evidence="14">The sequence shown here is derived from an EMBL/GenBank/DDBJ whole genome shotgun (WGS) entry which is preliminary data.</text>
</comment>
<dbReference type="Proteomes" id="UP001231189">
    <property type="component" value="Unassembled WGS sequence"/>
</dbReference>
<keyword evidence="15" id="KW-1185">Reference proteome</keyword>
<keyword evidence="3" id="KW-0813">Transport</keyword>
<evidence type="ECO:0000256" key="9">
    <source>
        <dbReference type="ARBA" id="ARBA00048383"/>
    </source>
</evidence>
<dbReference type="InterPro" id="IPR000194">
    <property type="entry name" value="ATPase_F1/V1/A1_a/bsu_nucl-bd"/>
</dbReference>
<dbReference type="GO" id="GO:0000325">
    <property type="term" value="C:plant-type vacuole"/>
    <property type="evidence" value="ECO:0007669"/>
    <property type="project" value="TreeGrafter"/>
</dbReference>
<dbReference type="GO" id="GO:0046961">
    <property type="term" value="F:proton-transporting ATPase activity, rotational mechanism"/>
    <property type="evidence" value="ECO:0007669"/>
    <property type="project" value="InterPro"/>
</dbReference>
<evidence type="ECO:0000256" key="1">
    <source>
        <dbReference type="ARBA" id="ARBA00008936"/>
    </source>
</evidence>
<evidence type="ECO:0000259" key="13">
    <source>
        <dbReference type="Pfam" id="PF22919"/>
    </source>
</evidence>
<dbReference type="EC" id="7.1.2.2" evidence="2"/>
<sequence length="555" mass="61200">MAHDPHDHLRGNEESRRAATSARSSDRQIAFRIIGVNDCGCSSQLYPASASCLNLGLAQIISALPGLWTVVISPMAWARRHVQLVRVGHDSISGDHPRGGLPYSSMVAEETAELMVNDPVFEIKEASFLVSRPVESIFDEIRLVFREHTFDETSYCIPGAMGKISYIAPAGQYSLQDTVLELGSGHQKRSSPAHTWPVRTPRPVASKLAADTPLLTGQRVLDALFPSVLGGTCAIPGAFGCGKTVISQALSKYSIPDTVVYVGCGITIAEYFRDMGYNVSMMADSTSRWAEALREISGRLAEMPADSGYPAYLASRLASFYERAGKVQCLGSPDRTGSVTIVGAVSPPGGDFSDPVTSATLSIVQVFWGLDKKLAQRKHFPSVNWLISYSKYATALEGFYDKFDSSFIDMRTKAREVLQREDDLNEIVQLVGKDALGEGDKITLETAKLLREDYLAQNAFTPYDKYCPFYKSVWMMRNIIHFNTLANQAVERAANAEGHKITYAVVKSRMGDLFYRLVSQKFEDPAEGEDVLVAKFQKLYDDLTTGFRNLEDEAR</sequence>
<evidence type="ECO:0000256" key="5">
    <source>
        <dbReference type="ARBA" id="ARBA00022781"/>
    </source>
</evidence>
<evidence type="ECO:0000256" key="4">
    <source>
        <dbReference type="ARBA" id="ARBA00022741"/>
    </source>
</evidence>
<keyword evidence="4" id="KW-0547">Nucleotide-binding</keyword>
<reference evidence="14" key="1">
    <citation type="submission" date="2023-07" db="EMBL/GenBank/DDBJ databases">
        <title>A chromosome-level genome assembly of Lolium multiflorum.</title>
        <authorList>
            <person name="Chen Y."/>
            <person name="Copetti D."/>
            <person name="Kolliker R."/>
            <person name="Studer B."/>
        </authorList>
    </citation>
    <scope>NUCLEOTIDE SEQUENCE</scope>
    <source>
        <strain evidence="14">02402/16</strain>
        <tissue evidence="14">Leaf</tissue>
    </source>
</reference>
<dbReference type="Pfam" id="PF00006">
    <property type="entry name" value="ATP-synt_ab"/>
    <property type="match status" value="1"/>
</dbReference>
<dbReference type="Gene3D" id="1.10.1140.10">
    <property type="entry name" value="Bovine Mitochondrial F1-atpase, Atp Synthase Beta Chain, Chain D, domain 3"/>
    <property type="match status" value="1"/>
</dbReference>
<evidence type="ECO:0000256" key="10">
    <source>
        <dbReference type="SAM" id="MobiDB-lite"/>
    </source>
</evidence>
<dbReference type="EMBL" id="JAUUTY010000007">
    <property type="protein sequence ID" value="KAK1612738.1"/>
    <property type="molecule type" value="Genomic_DNA"/>
</dbReference>
<evidence type="ECO:0000259" key="12">
    <source>
        <dbReference type="Pfam" id="PF16886"/>
    </source>
</evidence>
<protein>
    <recommendedName>
        <fullName evidence="2">H(+)-transporting two-sector ATPase</fullName>
        <ecNumber evidence="2">7.1.2.2</ecNumber>
    </recommendedName>
</protein>
<dbReference type="PANTHER" id="PTHR43607:SF4">
    <property type="entry name" value="V-TYPE PROTON ATPASE CATALYTIC SUBUNIT A"/>
    <property type="match status" value="1"/>
</dbReference>
<evidence type="ECO:0000313" key="14">
    <source>
        <dbReference type="EMBL" id="KAK1612738.1"/>
    </source>
</evidence>
<proteinExistence type="inferred from homology"/>
<dbReference type="CDD" id="cd18111">
    <property type="entry name" value="ATP-synt_V_A-type_alpha_C"/>
    <property type="match status" value="1"/>
</dbReference>
<feature type="region of interest" description="Disordered" evidence="10">
    <location>
        <begin position="1"/>
        <end position="23"/>
    </location>
</feature>
<comment type="catalytic activity">
    <reaction evidence="9">
        <text>ATP + H2O + 4 H(+)(in) = ADP + phosphate + 5 H(+)(out)</text>
        <dbReference type="Rhea" id="RHEA:57720"/>
        <dbReference type="ChEBI" id="CHEBI:15377"/>
        <dbReference type="ChEBI" id="CHEBI:15378"/>
        <dbReference type="ChEBI" id="CHEBI:30616"/>
        <dbReference type="ChEBI" id="CHEBI:43474"/>
        <dbReference type="ChEBI" id="CHEBI:456216"/>
        <dbReference type="EC" id="7.1.2.2"/>
    </reaction>
</comment>
<keyword evidence="7" id="KW-1278">Translocase</keyword>
<dbReference type="SUPFAM" id="SSF47917">
    <property type="entry name" value="C-terminal domain of alpha and beta subunits of F1 ATP synthase"/>
    <property type="match status" value="1"/>
</dbReference>
<keyword evidence="6" id="KW-0067">ATP-binding</keyword>
<evidence type="ECO:0000313" key="15">
    <source>
        <dbReference type="Proteomes" id="UP001231189"/>
    </source>
</evidence>
<evidence type="ECO:0000259" key="11">
    <source>
        <dbReference type="Pfam" id="PF00006"/>
    </source>
</evidence>
<evidence type="ECO:0000256" key="8">
    <source>
        <dbReference type="ARBA" id="ARBA00023065"/>
    </source>
</evidence>
<dbReference type="InterPro" id="IPR055190">
    <property type="entry name" value="ATP-synt_VA_C"/>
</dbReference>
<dbReference type="Pfam" id="PF16886">
    <property type="entry name" value="ATP-synt_ab_Xtn"/>
    <property type="match status" value="1"/>
</dbReference>
<dbReference type="InterPro" id="IPR024034">
    <property type="entry name" value="ATPase_F1/V1_b/a_C"/>
</dbReference>
<dbReference type="Gene3D" id="2.40.50.100">
    <property type="match status" value="1"/>
</dbReference>
<evidence type="ECO:0000256" key="6">
    <source>
        <dbReference type="ARBA" id="ARBA00022840"/>
    </source>
</evidence>
<dbReference type="InterPro" id="IPR031686">
    <property type="entry name" value="ATP-synth_a_Xtn"/>
</dbReference>
<feature type="domain" description="ATP synthase A/B type C-terminal" evidence="13">
    <location>
        <begin position="399"/>
        <end position="490"/>
    </location>
</feature>
<feature type="domain" description="ATPase F1/V1/A1 complex alpha/beta subunit nucleotide-binding" evidence="11">
    <location>
        <begin position="265"/>
        <end position="390"/>
    </location>
</feature>
<dbReference type="AlphaFoldDB" id="A0AAD8VQ47"/>
<feature type="domain" description="ATPsynthase alpha/beta subunit barrel-sandwich" evidence="12">
    <location>
        <begin position="157"/>
        <end position="199"/>
    </location>
</feature>
<dbReference type="PANTHER" id="PTHR43607">
    <property type="entry name" value="V-TYPE PROTON ATPASE CATALYTIC SUBUNIT A"/>
    <property type="match status" value="1"/>
</dbReference>